<keyword evidence="2" id="KW-0547">Nucleotide-binding</keyword>
<name>A0A3P3XRQ0_9SPIR</name>
<dbReference type="PROSITE" id="PS00211">
    <property type="entry name" value="ABC_TRANSPORTER_1"/>
    <property type="match status" value="2"/>
</dbReference>
<dbReference type="Gene3D" id="3.40.50.300">
    <property type="entry name" value="P-loop containing nucleotide triphosphate hydrolases"/>
    <property type="match status" value="2"/>
</dbReference>
<proteinExistence type="inferred from homology"/>
<dbReference type="PANTHER" id="PTHR42855:SF2">
    <property type="entry name" value="DRUG RESISTANCE ABC TRANSPORTER,ATP-BINDING PROTEIN"/>
    <property type="match status" value="1"/>
</dbReference>
<dbReference type="SMART" id="SM00382">
    <property type="entry name" value="AAA"/>
    <property type="match status" value="2"/>
</dbReference>
<comment type="similarity">
    <text evidence="5">Belongs to the ABC transporter superfamily. ABCF family. Uup subfamily.</text>
</comment>
<evidence type="ECO:0000256" key="4">
    <source>
        <dbReference type="ARBA" id="ARBA00049360"/>
    </source>
</evidence>
<evidence type="ECO:0000313" key="8">
    <source>
        <dbReference type="EMBL" id="SLM18991.1"/>
    </source>
</evidence>
<evidence type="ECO:0000256" key="2">
    <source>
        <dbReference type="ARBA" id="ARBA00022741"/>
    </source>
</evidence>
<accession>A0A3P3XRQ0</accession>
<dbReference type="InterPro" id="IPR027417">
    <property type="entry name" value="P-loop_NTPase"/>
</dbReference>
<dbReference type="EMBL" id="FWDO01000005">
    <property type="protein sequence ID" value="SLM18991.1"/>
    <property type="molecule type" value="Genomic_DNA"/>
</dbReference>
<dbReference type="InterPro" id="IPR003593">
    <property type="entry name" value="AAA+_ATPase"/>
</dbReference>
<feature type="domain" description="ABC transporter" evidence="7">
    <location>
        <begin position="328"/>
        <end position="542"/>
    </location>
</feature>
<comment type="catalytic activity">
    <reaction evidence="4">
        <text>ATP + H2O = ADP + phosphate + H(+)</text>
        <dbReference type="Rhea" id="RHEA:13065"/>
        <dbReference type="ChEBI" id="CHEBI:15377"/>
        <dbReference type="ChEBI" id="CHEBI:15378"/>
        <dbReference type="ChEBI" id="CHEBI:30616"/>
        <dbReference type="ChEBI" id="CHEBI:43474"/>
        <dbReference type="ChEBI" id="CHEBI:456216"/>
    </reaction>
</comment>
<dbReference type="AlphaFoldDB" id="A0A3P3XRQ0"/>
<dbReference type="InterPro" id="IPR003439">
    <property type="entry name" value="ABC_transporter-like_ATP-bd"/>
</dbReference>
<dbReference type="Pfam" id="PF00005">
    <property type="entry name" value="ABC_tran"/>
    <property type="match status" value="2"/>
</dbReference>
<feature type="compositionally biased region" description="Polar residues" evidence="6">
    <location>
        <begin position="563"/>
        <end position="572"/>
    </location>
</feature>
<protein>
    <submittedName>
        <fullName evidence="8">ABC transporter related protein</fullName>
    </submittedName>
</protein>
<dbReference type="InterPro" id="IPR037118">
    <property type="entry name" value="Val-tRNA_synth_C_sf"/>
</dbReference>
<evidence type="ECO:0000259" key="7">
    <source>
        <dbReference type="PROSITE" id="PS50893"/>
    </source>
</evidence>
<dbReference type="SUPFAM" id="SSF52540">
    <property type="entry name" value="P-loop containing nucleoside triphosphate hydrolases"/>
    <property type="match status" value="2"/>
</dbReference>
<sequence length="659" mass="74525">MSFIQLGGISLSFGARDLIRNATLNLQDGSRAALAGPNGAGKSTLMKIAAGIVKQDSGEVITTKGARVVYLPQTGIRFEEGRVHDIAEQAFSYYLGLLDEQEKIGRALESEHLSEKETARLLEQHHEIGETLEDANYWRREERIAEVLRGLDFKTGDFERPASELSGGWQMRLALAKVLLEDPDIMLLDEPTNYLDLEARTWLENFLRDYRGAVLVVSHDRYFLDVTVREVYELFNGTLTRYAGTYSQYEVRRSQELAALFEAWERQQEEIQRIEEFIRRFRYKESKAPQVQSRIKMLEKITPIEIPEGMKRIHFAFPPAPRSGQIAVRIRDLTKAYGSMQVIGRFSLEVERGQKLAFVGPNGAGKSTLMRIIAGAESSFEGEMTLGANMLIGYFSQESAELMESGSTVEEEAESVCPFEMLPKLRNLLGAFLFRDDDIEKPISVLSGGERSRLALLKLLLKPSNLLVLDEPTNHLDLTSKDILLEALRKYEGTVIFVSHDRQFLDELADRVLELSCGLPPRLYHGNYAYYLEKKVQESSAETQPEHPDPNKNRESGAPATAAVQNSDQPSVTRDWGQEKARKAQVRRLKRREEEISARIEAIAVGKARLQEELAHPNTYINGEKTRRILADLETLDQEAECLNQEWLEIAESLAGEVT</sequence>
<dbReference type="CDD" id="cd03221">
    <property type="entry name" value="ABCF_EF-3"/>
    <property type="match status" value="2"/>
</dbReference>
<organism evidence="8">
    <name type="scientific">uncultured spirochete</name>
    <dbReference type="NCBI Taxonomy" id="156406"/>
    <lineage>
        <taxon>Bacteria</taxon>
        <taxon>Pseudomonadati</taxon>
        <taxon>Spirochaetota</taxon>
        <taxon>Spirochaetia</taxon>
        <taxon>Spirochaetales</taxon>
        <taxon>environmental samples</taxon>
    </lineage>
</organism>
<evidence type="ECO:0000256" key="3">
    <source>
        <dbReference type="ARBA" id="ARBA00022840"/>
    </source>
</evidence>
<dbReference type="FunFam" id="3.40.50.300:FF:000309">
    <property type="entry name" value="ABC transporter ATP-binding protein"/>
    <property type="match status" value="1"/>
</dbReference>
<gene>
    <name evidence="8" type="ORF">SPIRO4BDMA_50506</name>
</gene>
<evidence type="ECO:0000256" key="5">
    <source>
        <dbReference type="ARBA" id="ARBA00061478"/>
    </source>
</evidence>
<feature type="domain" description="ABC transporter" evidence="7">
    <location>
        <begin position="4"/>
        <end position="261"/>
    </location>
</feature>
<keyword evidence="1" id="KW-0677">Repeat</keyword>
<feature type="compositionally biased region" description="Basic and acidic residues" evidence="6">
    <location>
        <begin position="544"/>
        <end position="555"/>
    </location>
</feature>
<dbReference type="InterPro" id="IPR017871">
    <property type="entry name" value="ABC_transporter-like_CS"/>
</dbReference>
<dbReference type="GO" id="GO:0003676">
    <property type="term" value="F:nucleic acid binding"/>
    <property type="evidence" value="ECO:0007669"/>
    <property type="project" value="UniProtKB-ARBA"/>
</dbReference>
<dbReference type="InterPro" id="IPR032781">
    <property type="entry name" value="ABC_tran_Xtn"/>
</dbReference>
<feature type="region of interest" description="Disordered" evidence="6">
    <location>
        <begin position="537"/>
        <end position="580"/>
    </location>
</feature>
<dbReference type="GO" id="GO:0005524">
    <property type="term" value="F:ATP binding"/>
    <property type="evidence" value="ECO:0007669"/>
    <property type="project" value="UniProtKB-KW"/>
</dbReference>
<dbReference type="Pfam" id="PF12848">
    <property type="entry name" value="ABC_tran_Xtn"/>
    <property type="match status" value="1"/>
</dbReference>
<reference evidence="8" key="1">
    <citation type="submission" date="2017-02" db="EMBL/GenBank/DDBJ databases">
        <authorList>
            <person name="Regsiter A."/>
            <person name="William W."/>
        </authorList>
    </citation>
    <scope>NUCLEOTIDE SEQUENCE</scope>
    <source>
        <strain evidence="8">BdmA 4</strain>
    </source>
</reference>
<dbReference type="GO" id="GO:0016887">
    <property type="term" value="F:ATP hydrolysis activity"/>
    <property type="evidence" value="ECO:0007669"/>
    <property type="project" value="InterPro"/>
</dbReference>
<evidence type="ECO:0000256" key="1">
    <source>
        <dbReference type="ARBA" id="ARBA00022737"/>
    </source>
</evidence>
<dbReference type="FunFam" id="3.40.50.300:FF:000011">
    <property type="entry name" value="Putative ABC transporter ATP-binding component"/>
    <property type="match status" value="1"/>
</dbReference>
<dbReference type="Gene3D" id="1.10.287.380">
    <property type="entry name" value="Valyl-tRNA synthetase, C-terminal domain"/>
    <property type="match status" value="1"/>
</dbReference>
<keyword evidence="3" id="KW-0067">ATP-binding</keyword>
<evidence type="ECO:0000256" key="6">
    <source>
        <dbReference type="SAM" id="MobiDB-lite"/>
    </source>
</evidence>
<dbReference type="PROSITE" id="PS50893">
    <property type="entry name" value="ABC_TRANSPORTER_2"/>
    <property type="match status" value="2"/>
</dbReference>
<dbReference type="PANTHER" id="PTHR42855">
    <property type="entry name" value="ABC TRANSPORTER ATP-BINDING SUBUNIT"/>
    <property type="match status" value="1"/>
</dbReference>
<dbReference type="InterPro" id="IPR051309">
    <property type="entry name" value="ABCF_ATPase"/>
</dbReference>